<feature type="transmembrane region" description="Helical" evidence="4">
    <location>
        <begin position="219"/>
        <end position="238"/>
    </location>
</feature>
<feature type="transmembrane region" description="Helical" evidence="4">
    <location>
        <begin position="84"/>
        <end position="104"/>
    </location>
</feature>
<dbReference type="SUPFAM" id="SSF46894">
    <property type="entry name" value="C-terminal effector domain of the bipartite response regulators"/>
    <property type="match status" value="1"/>
</dbReference>
<evidence type="ECO:0000256" key="1">
    <source>
        <dbReference type="ARBA" id="ARBA00023015"/>
    </source>
</evidence>
<protein>
    <recommendedName>
        <fullName evidence="5">HTH luxR-type domain-containing protein</fullName>
    </recommendedName>
</protein>
<dbReference type="Proteomes" id="UP001320544">
    <property type="component" value="Chromosome"/>
</dbReference>
<evidence type="ECO:0000256" key="2">
    <source>
        <dbReference type="ARBA" id="ARBA00023125"/>
    </source>
</evidence>
<dbReference type="Gene3D" id="1.10.10.10">
    <property type="entry name" value="Winged helix-like DNA-binding domain superfamily/Winged helix DNA-binding domain"/>
    <property type="match status" value="1"/>
</dbReference>
<dbReference type="EMBL" id="AP025564">
    <property type="protein sequence ID" value="BDE94739.1"/>
    <property type="molecule type" value="Genomic_DNA"/>
</dbReference>
<feature type="transmembrane region" description="Helical" evidence="4">
    <location>
        <begin position="110"/>
        <end position="132"/>
    </location>
</feature>
<feature type="transmembrane region" description="Helical" evidence="4">
    <location>
        <begin position="344"/>
        <end position="366"/>
    </location>
</feature>
<sequence length="504" mass="54066">MGNQSSAKLSKTVVVASARMAVPAGCVLAWVFVVFLSAALYQGNQSVGSATLSTVFCSLCFFGTLAVVLALFGMQRLVERKRELYAIGAVLIIAASVLPVLPFFSGLHGWFAPMIVGCLSGAGLALISLFFIAFVAGMAFAAAVVWYLLSLAIGIGLYLLYMVVASGGFANSILWVLPAVSAGMVFVLLRWGKGKPALFSAYARSLARSQLRGMFDHRAFAFFTVVSGFLFGYCYNIYPKSTRFAGAYTETAIGFASPAAITLLVTCLAIVGVLVLVGRLAKNKSAYVLGSLLLVALAFMYFSLPNMPNNWMLFVLLDSAAISTTLFVLLGAVMRFSQGDRKRFGRCLLSLSASVVAGSSVAALFIETTVPQPMIQVPEPLRDAVIVGTPAIGFIVLALIFFLLAQEAFFPAATGEQPDAIGVSDLGFAGEMIAKRFSLTPREEEILGMLLLGRSGPYISEDLYLSKSTVKTHIRHIYDKTGVSSRQELIDLAHSMRGNELRQR</sequence>
<name>A0ABM7WF11_9ACTN</name>
<keyword evidence="4" id="KW-1133">Transmembrane helix</keyword>
<dbReference type="PRINTS" id="PR00038">
    <property type="entry name" value="HTHLUXR"/>
</dbReference>
<keyword evidence="1" id="KW-0805">Transcription regulation</keyword>
<feature type="transmembrane region" description="Helical" evidence="4">
    <location>
        <begin position="21"/>
        <end position="41"/>
    </location>
</feature>
<keyword evidence="2" id="KW-0238">DNA-binding</keyword>
<evidence type="ECO:0000256" key="3">
    <source>
        <dbReference type="ARBA" id="ARBA00023163"/>
    </source>
</evidence>
<feature type="transmembrane region" description="Helical" evidence="4">
    <location>
        <begin position="47"/>
        <end position="72"/>
    </location>
</feature>
<dbReference type="InterPro" id="IPR016032">
    <property type="entry name" value="Sig_transdc_resp-reg_C-effctor"/>
</dbReference>
<keyword evidence="3" id="KW-0804">Transcription</keyword>
<feature type="transmembrane region" description="Helical" evidence="4">
    <location>
        <begin position="173"/>
        <end position="191"/>
    </location>
</feature>
<feature type="transmembrane region" description="Helical" evidence="4">
    <location>
        <begin position="285"/>
        <end position="304"/>
    </location>
</feature>
<accession>A0ABM7WF11</accession>
<gene>
    <name evidence="6" type="ORF">CE91St30_00720</name>
</gene>
<keyword evidence="4" id="KW-0472">Membrane</keyword>
<keyword evidence="7" id="KW-1185">Reference proteome</keyword>
<evidence type="ECO:0000256" key="4">
    <source>
        <dbReference type="SAM" id="Phobius"/>
    </source>
</evidence>
<dbReference type="InterPro" id="IPR000792">
    <property type="entry name" value="Tscrpt_reg_LuxR_C"/>
</dbReference>
<feature type="transmembrane region" description="Helical" evidence="4">
    <location>
        <begin position="139"/>
        <end position="161"/>
    </location>
</feature>
<evidence type="ECO:0000313" key="7">
    <source>
        <dbReference type="Proteomes" id="UP001320544"/>
    </source>
</evidence>
<dbReference type="PANTHER" id="PTHR44688">
    <property type="entry name" value="DNA-BINDING TRANSCRIPTIONAL ACTIVATOR DEVR_DOSR"/>
    <property type="match status" value="1"/>
</dbReference>
<feature type="transmembrane region" description="Helical" evidence="4">
    <location>
        <begin position="386"/>
        <end position="405"/>
    </location>
</feature>
<keyword evidence="4" id="KW-0812">Transmembrane</keyword>
<evidence type="ECO:0000259" key="5">
    <source>
        <dbReference type="PROSITE" id="PS50043"/>
    </source>
</evidence>
<reference evidence="6 7" key="1">
    <citation type="submission" date="2022-01" db="EMBL/GenBank/DDBJ databases">
        <title>Novel bile acid biosynthetic pathways are enriched in the microbiome of centenarians.</title>
        <authorList>
            <person name="Sato Y."/>
            <person name="Atarashi K."/>
            <person name="Plichta R.D."/>
            <person name="Arai Y."/>
            <person name="Sasajima S."/>
            <person name="Kearney M.S."/>
            <person name="Suda W."/>
            <person name="Takeshita K."/>
            <person name="Sasaki T."/>
            <person name="Okamoto S."/>
            <person name="Skelly N.A."/>
            <person name="Okamura Y."/>
            <person name="Vlamakis H."/>
            <person name="Li Y."/>
            <person name="Tanoue T."/>
            <person name="Takei H."/>
            <person name="Nittono H."/>
            <person name="Narushima S."/>
            <person name="Irie J."/>
            <person name="Itoh H."/>
            <person name="Moriya K."/>
            <person name="Sugiura Y."/>
            <person name="Suematsu M."/>
            <person name="Moritoki N."/>
            <person name="Shibata S."/>
            <person name="Littman R.D."/>
            <person name="Fischbach A.M."/>
            <person name="Uwamino Y."/>
            <person name="Inoue T."/>
            <person name="Honda A."/>
            <person name="Hattori M."/>
            <person name="Murai T."/>
            <person name="Xavier J.R."/>
            <person name="Hirose N."/>
            <person name="Honda K."/>
        </authorList>
    </citation>
    <scope>NUCLEOTIDE SEQUENCE [LARGE SCALE GENOMIC DNA]</scope>
    <source>
        <strain evidence="6 7">CE91-St30</strain>
    </source>
</reference>
<proteinExistence type="predicted"/>
<evidence type="ECO:0000313" key="6">
    <source>
        <dbReference type="EMBL" id="BDE94739.1"/>
    </source>
</evidence>
<dbReference type="InterPro" id="IPR036388">
    <property type="entry name" value="WH-like_DNA-bd_sf"/>
</dbReference>
<feature type="domain" description="HTH luxR-type" evidence="5">
    <location>
        <begin position="432"/>
        <end position="497"/>
    </location>
</feature>
<dbReference type="SMART" id="SM00421">
    <property type="entry name" value="HTH_LUXR"/>
    <property type="match status" value="1"/>
</dbReference>
<feature type="transmembrane region" description="Helical" evidence="4">
    <location>
        <begin position="310"/>
        <end position="332"/>
    </location>
</feature>
<dbReference type="PANTHER" id="PTHR44688:SF16">
    <property type="entry name" value="DNA-BINDING TRANSCRIPTIONAL ACTIVATOR DEVR_DOSR"/>
    <property type="match status" value="1"/>
</dbReference>
<dbReference type="PROSITE" id="PS50043">
    <property type="entry name" value="HTH_LUXR_2"/>
    <property type="match status" value="1"/>
</dbReference>
<dbReference type="Pfam" id="PF00196">
    <property type="entry name" value="GerE"/>
    <property type="match status" value="1"/>
</dbReference>
<feature type="transmembrane region" description="Helical" evidence="4">
    <location>
        <begin position="258"/>
        <end position="278"/>
    </location>
</feature>
<dbReference type="CDD" id="cd06170">
    <property type="entry name" value="LuxR_C_like"/>
    <property type="match status" value="1"/>
</dbReference>
<organism evidence="6 7">
    <name type="scientific">Raoultibacter timonensis</name>
    <dbReference type="NCBI Taxonomy" id="1907662"/>
    <lineage>
        <taxon>Bacteria</taxon>
        <taxon>Bacillati</taxon>
        <taxon>Actinomycetota</taxon>
        <taxon>Coriobacteriia</taxon>
        <taxon>Eggerthellales</taxon>
        <taxon>Eggerthellaceae</taxon>
        <taxon>Raoultibacter</taxon>
    </lineage>
</organism>